<keyword evidence="4" id="KW-1185">Reference proteome</keyword>
<dbReference type="AlphaFoldDB" id="A0A5J9T3I8"/>
<dbReference type="Proteomes" id="UP000324897">
    <property type="component" value="Unassembled WGS sequence"/>
</dbReference>
<keyword evidence="2" id="KW-0812">Transmembrane</keyword>
<keyword evidence="2" id="KW-1133">Transmembrane helix</keyword>
<feature type="transmembrane region" description="Helical" evidence="2">
    <location>
        <begin position="357"/>
        <end position="377"/>
    </location>
</feature>
<evidence type="ECO:0000256" key="1">
    <source>
        <dbReference type="SAM" id="MobiDB-lite"/>
    </source>
</evidence>
<organism evidence="3 4">
    <name type="scientific">Eragrostis curvula</name>
    <name type="common">weeping love grass</name>
    <dbReference type="NCBI Taxonomy" id="38414"/>
    <lineage>
        <taxon>Eukaryota</taxon>
        <taxon>Viridiplantae</taxon>
        <taxon>Streptophyta</taxon>
        <taxon>Embryophyta</taxon>
        <taxon>Tracheophyta</taxon>
        <taxon>Spermatophyta</taxon>
        <taxon>Magnoliopsida</taxon>
        <taxon>Liliopsida</taxon>
        <taxon>Poales</taxon>
        <taxon>Poaceae</taxon>
        <taxon>PACMAD clade</taxon>
        <taxon>Chloridoideae</taxon>
        <taxon>Eragrostideae</taxon>
        <taxon>Eragrostidinae</taxon>
        <taxon>Eragrostis</taxon>
    </lineage>
</organism>
<keyword evidence="2" id="KW-0472">Membrane</keyword>
<evidence type="ECO:0000313" key="3">
    <source>
        <dbReference type="EMBL" id="TVU05935.1"/>
    </source>
</evidence>
<dbReference type="Gramene" id="TVU05935">
    <property type="protein sequence ID" value="TVU05935"/>
    <property type="gene ID" value="EJB05_49121"/>
</dbReference>
<reference evidence="3 4" key="1">
    <citation type="journal article" date="2019" name="Sci. Rep.">
        <title>A high-quality genome of Eragrostis curvula grass provides insights into Poaceae evolution and supports new strategies to enhance forage quality.</title>
        <authorList>
            <person name="Carballo J."/>
            <person name="Santos B.A.C.M."/>
            <person name="Zappacosta D."/>
            <person name="Garbus I."/>
            <person name="Selva J.P."/>
            <person name="Gallo C.A."/>
            <person name="Diaz A."/>
            <person name="Albertini E."/>
            <person name="Caccamo M."/>
            <person name="Echenique V."/>
        </authorList>
    </citation>
    <scope>NUCLEOTIDE SEQUENCE [LARGE SCALE GENOMIC DNA]</scope>
    <source>
        <strain evidence="4">cv. Victoria</strain>
        <tissue evidence="3">Leaf</tissue>
    </source>
</reference>
<comment type="caution">
    <text evidence="3">The sequence shown here is derived from an EMBL/GenBank/DDBJ whole genome shotgun (WGS) entry which is preliminary data.</text>
</comment>
<feature type="transmembrane region" description="Helical" evidence="2">
    <location>
        <begin position="326"/>
        <end position="345"/>
    </location>
</feature>
<feature type="compositionally biased region" description="Low complexity" evidence="1">
    <location>
        <begin position="66"/>
        <end position="86"/>
    </location>
</feature>
<evidence type="ECO:0000256" key="2">
    <source>
        <dbReference type="SAM" id="Phobius"/>
    </source>
</evidence>
<gene>
    <name evidence="3" type="ORF">EJB05_49121</name>
</gene>
<sequence>MGVQGTVPVAPKKELALSPLAAKRPPTPEGDESSGVPDSKAESKTELSQFEHAARLRPSATPPRTPTRAVPTRVPGRLEATTTRASRPSRRAVQAGILSSTARVRKQALFQYYVPLFRDPDIEKGWGGLGEGIREDVGKDVIPDKKLPLKLEGTLNQEREINKGGDDNMGTSGEGLLSLALLKELIGDTVEGVVATMLAQNTIEMKDFVQATVQASAANRGDTSSALNADTTSSAASESWKHVHDLLSEHRTFSRVLYILALGTPLTLLIARGVRSKDCDHPSKGMIASTGVEMGLSFLVFTACHLYVLAFHFVDTKPPRLSKCMKILVVTLLYIIAFTWIAMYTNYIPRSLFRPGFWAISASFWVLNALMSAYVGFKDAFVETCVTDNTPLPPPAP</sequence>
<proteinExistence type="predicted"/>
<dbReference type="EMBL" id="RWGY01000051">
    <property type="protein sequence ID" value="TVU05935.1"/>
    <property type="molecule type" value="Genomic_DNA"/>
</dbReference>
<feature type="non-terminal residue" evidence="3">
    <location>
        <position position="1"/>
    </location>
</feature>
<feature type="region of interest" description="Disordered" evidence="1">
    <location>
        <begin position="1"/>
        <end position="94"/>
    </location>
</feature>
<dbReference type="OrthoDB" id="10660049at2759"/>
<protein>
    <submittedName>
        <fullName evidence="3">Uncharacterized protein</fullName>
    </submittedName>
</protein>
<evidence type="ECO:0000313" key="4">
    <source>
        <dbReference type="Proteomes" id="UP000324897"/>
    </source>
</evidence>
<feature type="transmembrane region" description="Helical" evidence="2">
    <location>
        <begin position="294"/>
        <end position="314"/>
    </location>
</feature>
<accession>A0A5J9T3I8</accession>
<name>A0A5J9T3I8_9POAL</name>